<protein>
    <submittedName>
        <fullName evidence="2">Uncharacterized protein</fullName>
    </submittedName>
</protein>
<feature type="compositionally biased region" description="Basic and acidic residues" evidence="1">
    <location>
        <begin position="246"/>
        <end position="261"/>
    </location>
</feature>
<feature type="compositionally biased region" description="Basic and acidic residues" evidence="1">
    <location>
        <begin position="270"/>
        <end position="280"/>
    </location>
</feature>
<gene>
    <name evidence="2" type="ORF">Tco_0681357</name>
</gene>
<reference evidence="2" key="2">
    <citation type="submission" date="2022-01" db="EMBL/GenBank/DDBJ databases">
        <authorList>
            <person name="Yamashiro T."/>
            <person name="Shiraishi A."/>
            <person name="Satake H."/>
            <person name="Nakayama K."/>
        </authorList>
    </citation>
    <scope>NUCLEOTIDE SEQUENCE</scope>
</reference>
<evidence type="ECO:0000313" key="2">
    <source>
        <dbReference type="EMBL" id="GJS66793.1"/>
    </source>
</evidence>
<evidence type="ECO:0000256" key="1">
    <source>
        <dbReference type="SAM" id="MobiDB-lite"/>
    </source>
</evidence>
<sequence length="312" mass="35773">MSSSYFNYNPNGQRFVNLVSQSQDAEDCLYHKLYDILKQHQNGSSMRYELNDLSTYLLSPLHLNLLRLLKMWTMSMEKEIDKSLALISLFVSRRSTKPYQQQPSNLSITVELIDNLQELTEELGMIIKGQLLLPGAREKCMYSGSCKSPGIQVTNCIGIWALFQGIVRNQNENRELDAHYNVLAQLHEVTPDSVDILDHNLDDERNALSYALSWKPCQGDSLNLPDHRAQVDQGSQIKMIQVKEMMHDNDLKNSKSKDKGSKSRSQSMDEQSHYKQDKTITRQSINVKRHVFNVIGDTEKFEERDLNIGGDC</sequence>
<accession>A0ABQ4XN34</accession>
<evidence type="ECO:0000313" key="3">
    <source>
        <dbReference type="Proteomes" id="UP001151760"/>
    </source>
</evidence>
<dbReference type="EMBL" id="BQNB010009674">
    <property type="protein sequence ID" value="GJS66793.1"/>
    <property type="molecule type" value="Genomic_DNA"/>
</dbReference>
<name>A0ABQ4XN34_9ASTR</name>
<proteinExistence type="predicted"/>
<dbReference type="Proteomes" id="UP001151760">
    <property type="component" value="Unassembled WGS sequence"/>
</dbReference>
<organism evidence="2 3">
    <name type="scientific">Tanacetum coccineum</name>
    <dbReference type="NCBI Taxonomy" id="301880"/>
    <lineage>
        <taxon>Eukaryota</taxon>
        <taxon>Viridiplantae</taxon>
        <taxon>Streptophyta</taxon>
        <taxon>Embryophyta</taxon>
        <taxon>Tracheophyta</taxon>
        <taxon>Spermatophyta</taxon>
        <taxon>Magnoliopsida</taxon>
        <taxon>eudicotyledons</taxon>
        <taxon>Gunneridae</taxon>
        <taxon>Pentapetalae</taxon>
        <taxon>asterids</taxon>
        <taxon>campanulids</taxon>
        <taxon>Asterales</taxon>
        <taxon>Asteraceae</taxon>
        <taxon>Asteroideae</taxon>
        <taxon>Anthemideae</taxon>
        <taxon>Anthemidinae</taxon>
        <taxon>Tanacetum</taxon>
    </lineage>
</organism>
<comment type="caution">
    <text evidence="2">The sequence shown here is derived from an EMBL/GenBank/DDBJ whole genome shotgun (WGS) entry which is preliminary data.</text>
</comment>
<feature type="region of interest" description="Disordered" evidence="1">
    <location>
        <begin position="246"/>
        <end position="281"/>
    </location>
</feature>
<keyword evidence="3" id="KW-1185">Reference proteome</keyword>
<reference evidence="2" key="1">
    <citation type="journal article" date="2022" name="Int. J. Mol. Sci.">
        <title>Draft Genome of Tanacetum Coccineum: Genomic Comparison of Closely Related Tanacetum-Family Plants.</title>
        <authorList>
            <person name="Yamashiro T."/>
            <person name="Shiraishi A."/>
            <person name="Nakayama K."/>
            <person name="Satake H."/>
        </authorList>
    </citation>
    <scope>NUCLEOTIDE SEQUENCE</scope>
</reference>